<protein>
    <submittedName>
        <fullName evidence="1">Uncharacterized protein</fullName>
    </submittedName>
</protein>
<evidence type="ECO:0000313" key="2">
    <source>
        <dbReference type="Proteomes" id="UP000006643"/>
    </source>
</evidence>
<dbReference type="RefSeq" id="XP_002908183.1">
    <property type="nucleotide sequence ID" value="XM_002908137.1"/>
</dbReference>
<sequence>MVWRAIKVRKVLLAMVELYVDGALFDSAAVWSVFWSVDAEVHGRAIERADFDMREGQRAGVLAVAWRVRHSAAGVKWSGLRISSTVGMLGCIRGGVRDTVERLDVLRPPDISWRCRDLDLAVGLHTMV</sequence>
<reference evidence="2" key="1">
    <citation type="journal article" date="2009" name="Nature">
        <title>Genome sequence and analysis of the Irish potato famine pathogen Phytophthora infestans.</title>
        <authorList>
            <consortium name="The Broad Institute Genome Sequencing Platform"/>
            <person name="Haas B.J."/>
            <person name="Kamoun S."/>
            <person name="Zody M.C."/>
            <person name="Jiang R.H."/>
            <person name="Handsaker R.E."/>
            <person name="Cano L.M."/>
            <person name="Grabherr M."/>
            <person name="Kodira C.D."/>
            <person name="Raffaele S."/>
            <person name="Torto-Alalibo T."/>
            <person name="Bozkurt T.O."/>
            <person name="Ah-Fong A.M."/>
            <person name="Alvarado L."/>
            <person name="Anderson V.L."/>
            <person name="Armstrong M.R."/>
            <person name="Avrova A."/>
            <person name="Baxter L."/>
            <person name="Beynon J."/>
            <person name="Boevink P.C."/>
            <person name="Bollmann S.R."/>
            <person name="Bos J.I."/>
            <person name="Bulone V."/>
            <person name="Cai G."/>
            <person name="Cakir C."/>
            <person name="Carrington J.C."/>
            <person name="Chawner M."/>
            <person name="Conti L."/>
            <person name="Costanzo S."/>
            <person name="Ewan R."/>
            <person name="Fahlgren N."/>
            <person name="Fischbach M.A."/>
            <person name="Fugelstad J."/>
            <person name="Gilroy E.M."/>
            <person name="Gnerre S."/>
            <person name="Green P.J."/>
            <person name="Grenville-Briggs L.J."/>
            <person name="Griffith J."/>
            <person name="Grunwald N.J."/>
            <person name="Horn K."/>
            <person name="Horner N.R."/>
            <person name="Hu C.H."/>
            <person name="Huitema E."/>
            <person name="Jeong D.H."/>
            <person name="Jones A.M."/>
            <person name="Jones J.D."/>
            <person name="Jones R.W."/>
            <person name="Karlsson E.K."/>
            <person name="Kunjeti S.G."/>
            <person name="Lamour K."/>
            <person name="Liu Z."/>
            <person name="Ma L."/>
            <person name="Maclean D."/>
            <person name="Chibucos M.C."/>
            <person name="McDonald H."/>
            <person name="McWalters J."/>
            <person name="Meijer H.J."/>
            <person name="Morgan W."/>
            <person name="Morris P.F."/>
            <person name="Munro C.A."/>
            <person name="O'Neill K."/>
            <person name="Ospina-Giraldo M."/>
            <person name="Pinzon A."/>
            <person name="Pritchard L."/>
            <person name="Ramsahoye B."/>
            <person name="Ren Q."/>
            <person name="Restrepo S."/>
            <person name="Roy S."/>
            <person name="Sadanandom A."/>
            <person name="Savidor A."/>
            <person name="Schornack S."/>
            <person name="Schwartz D.C."/>
            <person name="Schumann U.D."/>
            <person name="Schwessinger B."/>
            <person name="Seyer L."/>
            <person name="Sharpe T."/>
            <person name="Silvar C."/>
            <person name="Song J."/>
            <person name="Studholme D.J."/>
            <person name="Sykes S."/>
            <person name="Thines M."/>
            <person name="van de Vondervoort P.J."/>
            <person name="Phuntumart V."/>
            <person name="Wawra S."/>
            <person name="Weide R."/>
            <person name="Win J."/>
            <person name="Young C."/>
            <person name="Zhou S."/>
            <person name="Fry W."/>
            <person name="Meyers B.C."/>
            <person name="van West P."/>
            <person name="Ristaino J."/>
            <person name="Govers F."/>
            <person name="Birch P.R."/>
            <person name="Whisson S.C."/>
            <person name="Judelson H.S."/>
            <person name="Nusbaum C."/>
        </authorList>
    </citation>
    <scope>NUCLEOTIDE SEQUENCE [LARGE SCALE GENOMIC DNA]</scope>
    <source>
        <strain evidence="2">T30-4</strain>
    </source>
</reference>
<dbReference type="GeneID" id="9468881"/>
<dbReference type="EMBL" id="DS028119">
    <property type="protein sequence ID" value="EEY61266.1"/>
    <property type="molecule type" value="Genomic_DNA"/>
</dbReference>
<dbReference type="Proteomes" id="UP000006643">
    <property type="component" value="Unassembled WGS sequence"/>
</dbReference>
<dbReference type="KEGG" id="pif:PITG_01529"/>
<dbReference type="InParanoid" id="D0MTG9"/>
<dbReference type="VEuPathDB" id="FungiDB:PITG_01529"/>
<dbReference type="AlphaFoldDB" id="D0MTG9"/>
<dbReference type="HOGENOM" id="CLU_1963873_0_0_1"/>
<proteinExistence type="predicted"/>
<evidence type="ECO:0000313" key="1">
    <source>
        <dbReference type="EMBL" id="EEY61266.1"/>
    </source>
</evidence>
<gene>
    <name evidence="1" type="ORF">PITG_01529</name>
</gene>
<organism evidence="1 2">
    <name type="scientific">Phytophthora infestans (strain T30-4)</name>
    <name type="common">Potato late blight agent</name>
    <dbReference type="NCBI Taxonomy" id="403677"/>
    <lineage>
        <taxon>Eukaryota</taxon>
        <taxon>Sar</taxon>
        <taxon>Stramenopiles</taxon>
        <taxon>Oomycota</taxon>
        <taxon>Peronosporomycetes</taxon>
        <taxon>Peronosporales</taxon>
        <taxon>Peronosporaceae</taxon>
        <taxon>Phytophthora</taxon>
    </lineage>
</organism>
<name>D0MTG9_PHYIT</name>
<accession>D0MTG9</accession>
<keyword evidence="2" id="KW-1185">Reference proteome</keyword>